<name>A0A8H4R0D1_9HELO</name>
<keyword evidence="2" id="KW-0472">Membrane</keyword>
<keyword evidence="4" id="KW-1185">Reference proteome</keyword>
<evidence type="ECO:0000313" key="3">
    <source>
        <dbReference type="EMBL" id="KAF4620094.1"/>
    </source>
</evidence>
<evidence type="ECO:0000256" key="2">
    <source>
        <dbReference type="SAM" id="Phobius"/>
    </source>
</evidence>
<keyword evidence="2" id="KW-1133">Transmembrane helix</keyword>
<reference evidence="3 4" key="1">
    <citation type="submission" date="2020-03" db="EMBL/GenBank/DDBJ databases">
        <title>Draft Genome Sequence of Cudoniella acicularis.</title>
        <authorList>
            <person name="Buettner E."/>
            <person name="Kellner H."/>
        </authorList>
    </citation>
    <scope>NUCLEOTIDE SEQUENCE [LARGE SCALE GENOMIC DNA]</scope>
    <source>
        <strain evidence="3 4">DSM 108380</strain>
    </source>
</reference>
<evidence type="ECO:0000256" key="1">
    <source>
        <dbReference type="SAM" id="MobiDB-lite"/>
    </source>
</evidence>
<protein>
    <submittedName>
        <fullName evidence="3">Uncharacterized protein</fullName>
    </submittedName>
</protein>
<dbReference type="EMBL" id="JAAMPI010002027">
    <property type="protein sequence ID" value="KAF4620094.1"/>
    <property type="molecule type" value="Genomic_DNA"/>
</dbReference>
<gene>
    <name evidence="3" type="ORF">G7Y89_g14728</name>
</gene>
<feature type="region of interest" description="Disordered" evidence="1">
    <location>
        <begin position="181"/>
        <end position="215"/>
    </location>
</feature>
<dbReference type="Proteomes" id="UP000566819">
    <property type="component" value="Unassembled WGS sequence"/>
</dbReference>
<keyword evidence="2" id="KW-0812">Transmembrane</keyword>
<accession>A0A8H4R0D1</accession>
<dbReference type="OrthoDB" id="5426355at2759"/>
<sequence length="367" mass="39483">MSSSSSSSSPGLRSEAGKYYGGVTPFLLPDFTPQLACARAGHFEEFHRIINITTNNITKTNMMYTSTLTATLFLLLSAIPRTINAQQVADGLIVPFTSGLPACASVCGPLFDVQGACTPPNIAATSDSCFCSDARLTPISTDSGTTGVSQVCGTSSPESCTAASDLQAVKTWYSNFCSTKTGSTTTSSSGATAATGTGSSSATASSGSSSSSSGSSSGASQTWFVLFLKPHFPLLKLRILTAWRNRIQRTYPWVIMLVVITLAIVLGWIAACIFRRRYLRRKEREFEMRPPVVAWGPHQHQNIELTSTVTMEESAPLLRQITEPRCPTVDDPRVEFDPKGDPDNPLDWPKAYKMGIVFLLALMAFTV</sequence>
<dbReference type="AlphaFoldDB" id="A0A8H4R0D1"/>
<organism evidence="3 4">
    <name type="scientific">Cudoniella acicularis</name>
    <dbReference type="NCBI Taxonomy" id="354080"/>
    <lineage>
        <taxon>Eukaryota</taxon>
        <taxon>Fungi</taxon>
        <taxon>Dikarya</taxon>
        <taxon>Ascomycota</taxon>
        <taxon>Pezizomycotina</taxon>
        <taxon>Leotiomycetes</taxon>
        <taxon>Helotiales</taxon>
        <taxon>Tricladiaceae</taxon>
        <taxon>Cudoniella</taxon>
    </lineage>
</organism>
<feature type="transmembrane region" description="Helical" evidence="2">
    <location>
        <begin position="251"/>
        <end position="274"/>
    </location>
</feature>
<proteinExistence type="predicted"/>
<evidence type="ECO:0000313" key="4">
    <source>
        <dbReference type="Proteomes" id="UP000566819"/>
    </source>
</evidence>
<comment type="caution">
    <text evidence="3">The sequence shown here is derived from an EMBL/GenBank/DDBJ whole genome shotgun (WGS) entry which is preliminary data.</text>
</comment>